<dbReference type="InterPro" id="IPR050261">
    <property type="entry name" value="FrsA_esterase"/>
</dbReference>
<accession>A0ABU0ZG76</accession>
<evidence type="ECO:0000256" key="2">
    <source>
        <dbReference type="ARBA" id="ARBA00022801"/>
    </source>
</evidence>
<dbReference type="Proteomes" id="UP001230908">
    <property type="component" value="Unassembled WGS sequence"/>
</dbReference>
<proteinExistence type="inferred from homology"/>
<dbReference type="Pfam" id="PF02129">
    <property type="entry name" value="Peptidase_S15"/>
    <property type="match status" value="1"/>
</dbReference>
<sequence length="483" mass="50139">MILLAAAPAPAHAAATTAFRAVDLPARDGALLKANLVSPTTPGPHPAIVFISSWGLNDAEYLAQARSLAAAGYVVLSYTARGFWSSGGQIDTAGPKDIADVSAAIDWLDANTTADPARVGLGGVSYGAGISLIAAGQDPRVRAVVALSGWSDLVESLYAGQTRHPQAVWLLQATAELLGRPSAEFEGIVADYFANRNVDGIAAWGRIRSAEAYLDGLRANRPAVLLANAYGDSIFGPNQLVDFFGDLPGPKRLELSPGDHAIPELTGLAGLPNEVWASARQWFDEHLRGGPAGGAPVVLRVRGGGVESYADWADVTGSTTRYPLSAATFRANGDTVANAGVVLLTNGLEALTGIPPLAWLPAVDRSRAAVWQTGLLPGGVAVRGIPRVHLTVTPGAGTGTVVAYLYDVDLLGTGRLVTHAPYTWLSGGQQVIDLALPATAWNVPAGHRLALVVDTEDPLYLDANPRGAAIAVSGSSWVDVPSR</sequence>
<feature type="domain" description="Xaa-Pro dipeptidyl-peptidase C-terminal" evidence="3">
    <location>
        <begin position="280"/>
        <end position="478"/>
    </location>
</feature>
<comment type="similarity">
    <text evidence="1">Belongs to the AB hydrolase superfamily.</text>
</comment>
<dbReference type="InterPro" id="IPR008979">
    <property type="entry name" value="Galactose-bd-like_sf"/>
</dbReference>
<gene>
    <name evidence="4" type="ORF">RB614_16120</name>
</gene>
<protein>
    <submittedName>
        <fullName evidence="4">CocE/NonD family hydrolase</fullName>
    </submittedName>
</protein>
<dbReference type="PANTHER" id="PTHR22946">
    <property type="entry name" value="DIENELACTONE HYDROLASE DOMAIN-CONTAINING PROTEIN-RELATED"/>
    <property type="match status" value="1"/>
</dbReference>
<keyword evidence="2 4" id="KW-0378">Hydrolase</keyword>
<dbReference type="Gene3D" id="2.60.120.260">
    <property type="entry name" value="Galactose-binding domain-like"/>
    <property type="match status" value="1"/>
</dbReference>
<dbReference type="InterPro" id="IPR029058">
    <property type="entry name" value="AB_hydrolase_fold"/>
</dbReference>
<dbReference type="EMBL" id="JAVHUY010000013">
    <property type="protein sequence ID" value="MDQ7906040.1"/>
    <property type="molecule type" value="Genomic_DNA"/>
</dbReference>
<dbReference type="Gene3D" id="3.40.50.1820">
    <property type="entry name" value="alpha/beta hydrolase"/>
    <property type="match status" value="1"/>
</dbReference>
<organism evidence="4 5">
    <name type="scientific">Phytohabitans maris</name>
    <dbReference type="NCBI Taxonomy" id="3071409"/>
    <lineage>
        <taxon>Bacteria</taxon>
        <taxon>Bacillati</taxon>
        <taxon>Actinomycetota</taxon>
        <taxon>Actinomycetes</taxon>
        <taxon>Micromonosporales</taxon>
        <taxon>Micromonosporaceae</taxon>
    </lineage>
</organism>
<dbReference type="SMART" id="SM00939">
    <property type="entry name" value="PepX_C"/>
    <property type="match status" value="1"/>
</dbReference>
<evidence type="ECO:0000313" key="4">
    <source>
        <dbReference type="EMBL" id="MDQ7906040.1"/>
    </source>
</evidence>
<comment type="caution">
    <text evidence="4">The sequence shown here is derived from an EMBL/GenBank/DDBJ whole genome shotgun (WGS) entry which is preliminary data.</text>
</comment>
<keyword evidence="5" id="KW-1185">Reference proteome</keyword>
<dbReference type="Pfam" id="PF08530">
    <property type="entry name" value="PepX_C"/>
    <property type="match status" value="1"/>
</dbReference>
<dbReference type="PANTHER" id="PTHR22946:SF9">
    <property type="entry name" value="POLYKETIDE TRANSFERASE AF380"/>
    <property type="match status" value="1"/>
</dbReference>
<dbReference type="GO" id="GO:0016787">
    <property type="term" value="F:hydrolase activity"/>
    <property type="evidence" value="ECO:0007669"/>
    <property type="project" value="UniProtKB-KW"/>
</dbReference>
<dbReference type="InterPro" id="IPR000383">
    <property type="entry name" value="Xaa-Pro-like_dom"/>
</dbReference>
<dbReference type="SUPFAM" id="SSF53474">
    <property type="entry name" value="alpha/beta-Hydrolases"/>
    <property type="match status" value="1"/>
</dbReference>
<evidence type="ECO:0000313" key="5">
    <source>
        <dbReference type="Proteomes" id="UP001230908"/>
    </source>
</evidence>
<dbReference type="SUPFAM" id="SSF49785">
    <property type="entry name" value="Galactose-binding domain-like"/>
    <property type="match status" value="1"/>
</dbReference>
<evidence type="ECO:0000256" key="1">
    <source>
        <dbReference type="ARBA" id="ARBA00008645"/>
    </source>
</evidence>
<evidence type="ECO:0000259" key="3">
    <source>
        <dbReference type="SMART" id="SM00939"/>
    </source>
</evidence>
<name>A0ABU0ZG76_9ACTN</name>
<dbReference type="RefSeq" id="WP_308713307.1">
    <property type="nucleotide sequence ID" value="NZ_JAVHUY010000013.1"/>
</dbReference>
<reference evidence="4 5" key="1">
    <citation type="submission" date="2023-08" db="EMBL/GenBank/DDBJ databases">
        <title>Phytohabitans sansha sp. nov., isolated from marine sediment.</title>
        <authorList>
            <person name="Zhao Y."/>
            <person name="Yi K."/>
        </authorList>
    </citation>
    <scope>NUCLEOTIDE SEQUENCE [LARGE SCALE GENOMIC DNA]</scope>
    <source>
        <strain evidence="4 5">ZYX-F-186</strain>
    </source>
</reference>
<dbReference type="InterPro" id="IPR013736">
    <property type="entry name" value="Xaa-Pro_dipept_C"/>
</dbReference>